<accession>A0A6U4XPT0</accession>
<dbReference type="AlphaFoldDB" id="A0A6U4XPT0"/>
<sequence>MAKLVEKIGTTCTRVQHGRNRDTHEPVIHFGTLGCVEHAVGVECGAFLTCSRTHTGSHSIKCERIETRFCAHRRCTAAGWFHTAARKAGVNCLPPQQPSSPSRLPASCA</sequence>
<gene>
    <name evidence="1" type="ORF">NDES1114_LOCUS32925</name>
    <name evidence="2" type="ORF">NDES1114_LOCUS32926</name>
</gene>
<proteinExistence type="predicted"/>
<name>A0A6U4XPT0_NEODS</name>
<reference evidence="2" key="1">
    <citation type="submission" date="2021-01" db="EMBL/GenBank/DDBJ databases">
        <authorList>
            <person name="Corre E."/>
            <person name="Pelletier E."/>
            <person name="Niang G."/>
            <person name="Scheremetjew M."/>
            <person name="Finn R."/>
            <person name="Kale V."/>
            <person name="Holt S."/>
            <person name="Cochrane G."/>
            <person name="Meng A."/>
            <person name="Brown T."/>
            <person name="Cohen L."/>
        </authorList>
    </citation>
    <scope>NUCLEOTIDE SEQUENCE</scope>
    <source>
        <strain evidence="2">CCAP 1951/1</strain>
    </source>
</reference>
<evidence type="ECO:0000313" key="1">
    <source>
        <dbReference type="EMBL" id="CAD9151196.1"/>
    </source>
</evidence>
<evidence type="ECO:0000313" key="2">
    <source>
        <dbReference type="EMBL" id="CAD9151198.1"/>
    </source>
</evidence>
<protein>
    <submittedName>
        <fullName evidence="2">Uncharacterized protein</fullName>
    </submittedName>
</protein>
<organism evidence="2">
    <name type="scientific">Neobodo designis</name>
    <name type="common">Flagellated protozoan</name>
    <name type="synonym">Bodo designis</name>
    <dbReference type="NCBI Taxonomy" id="312471"/>
    <lineage>
        <taxon>Eukaryota</taxon>
        <taxon>Discoba</taxon>
        <taxon>Euglenozoa</taxon>
        <taxon>Kinetoplastea</taxon>
        <taxon>Metakinetoplastina</taxon>
        <taxon>Neobodonida</taxon>
        <taxon>Neobodo</taxon>
    </lineage>
</organism>
<dbReference type="EMBL" id="HBGF01049254">
    <property type="protein sequence ID" value="CAD9151198.1"/>
    <property type="molecule type" value="Transcribed_RNA"/>
</dbReference>
<dbReference type="EMBL" id="HBGF01049251">
    <property type="protein sequence ID" value="CAD9151196.1"/>
    <property type="molecule type" value="Transcribed_RNA"/>
</dbReference>